<dbReference type="PANTHER" id="PTHR43884:SF12">
    <property type="entry name" value="ISOVALERYL-COA DEHYDROGENASE, MITOCHONDRIAL-RELATED"/>
    <property type="match status" value="1"/>
</dbReference>
<organism evidence="9 10">
    <name type="scientific">Saccharopolyspora shandongensis</name>
    <dbReference type="NCBI Taxonomy" id="418495"/>
    <lineage>
        <taxon>Bacteria</taxon>
        <taxon>Bacillati</taxon>
        <taxon>Actinomycetota</taxon>
        <taxon>Actinomycetes</taxon>
        <taxon>Pseudonocardiales</taxon>
        <taxon>Pseudonocardiaceae</taxon>
        <taxon>Saccharopolyspora</taxon>
    </lineage>
</organism>
<evidence type="ECO:0000256" key="4">
    <source>
        <dbReference type="ARBA" id="ARBA00022827"/>
    </source>
</evidence>
<evidence type="ECO:0000259" key="8">
    <source>
        <dbReference type="Pfam" id="PF02771"/>
    </source>
</evidence>
<feature type="domain" description="Acyl-CoA oxidase/dehydrogenase middle" evidence="7">
    <location>
        <begin position="132"/>
        <end position="223"/>
    </location>
</feature>
<dbReference type="InterPro" id="IPR009075">
    <property type="entry name" value="AcylCo_DH/oxidase_C"/>
</dbReference>
<feature type="domain" description="Acyl-CoA dehydrogenase/oxidase C-terminal" evidence="6">
    <location>
        <begin position="235"/>
        <end position="383"/>
    </location>
</feature>
<dbReference type="CDD" id="cd00567">
    <property type="entry name" value="ACAD"/>
    <property type="match status" value="1"/>
</dbReference>
<dbReference type="InterPro" id="IPR037069">
    <property type="entry name" value="AcylCoA_DH/ox_N_sf"/>
</dbReference>
<evidence type="ECO:0000259" key="7">
    <source>
        <dbReference type="Pfam" id="PF02770"/>
    </source>
</evidence>
<evidence type="ECO:0000256" key="2">
    <source>
        <dbReference type="ARBA" id="ARBA00009347"/>
    </source>
</evidence>
<keyword evidence="5" id="KW-0560">Oxidoreductase</keyword>
<dbReference type="AlphaFoldDB" id="A0A1H3G745"/>
<dbReference type="PANTHER" id="PTHR43884">
    <property type="entry name" value="ACYL-COA DEHYDROGENASE"/>
    <property type="match status" value="1"/>
</dbReference>
<reference evidence="10" key="1">
    <citation type="submission" date="2016-10" db="EMBL/GenBank/DDBJ databases">
        <authorList>
            <person name="Varghese N."/>
            <person name="Submissions S."/>
        </authorList>
    </citation>
    <scope>NUCLEOTIDE SEQUENCE [LARGE SCALE GENOMIC DNA]</scope>
    <source>
        <strain evidence="10">CGMCC 4.3530</strain>
    </source>
</reference>
<gene>
    <name evidence="9" type="ORF">SAMN05216215_101866</name>
</gene>
<comment type="similarity">
    <text evidence="2 5">Belongs to the acyl-CoA dehydrogenase family.</text>
</comment>
<accession>A0A1H3G745</accession>
<dbReference type="SUPFAM" id="SSF47203">
    <property type="entry name" value="Acyl-CoA dehydrogenase C-terminal domain-like"/>
    <property type="match status" value="1"/>
</dbReference>
<dbReference type="Pfam" id="PF00441">
    <property type="entry name" value="Acyl-CoA_dh_1"/>
    <property type="match status" value="1"/>
</dbReference>
<dbReference type="Gene3D" id="1.20.140.10">
    <property type="entry name" value="Butyryl-CoA Dehydrogenase, subunit A, domain 3"/>
    <property type="match status" value="1"/>
</dbReference>
<dbReference type="InterPro" id="IPR013786">
    <property type="entry name" value="AcylCoA_DH/ox_N"/>
</dbReference>
<dbReference type="InterPro" id="IPR036250">
    <property type="entry name" value="AcylCo_DH-like_C"/>
</dbReference>
<name>A0A1H3G745_9PSEU</name>
<dbReference type="GO" id="GO:0003995">
    <property type="term" value="F:acyl-CoA dehydrogenase activity"/>
    <property type="evidence" value="ECO:0007669"/>
    <property type="project" value="TreeGrafter"/>
</dbReference>
<dbReference type="InterPro" id="IPR046373">
    <property type="entry name" value="Acyl-CoA_Oxase/DH_mid-dom_sf"/>
</dbReference>
<dbReference type="GO" id="GO:0050660">
    <property type="term" value="F:flavin adenine dinucleotide binding"/>
    <property type="evidence" value="ECO:0007669"/>
    <property type="project" value="InterPro"/>
</dbReference>
<feature type="domain" description="Acyl-CoA dehydrogenase/oxidase N-terminal" evidence="8">
    <location>
        <begin position="16"/>
        <end position="127"/>
    </location>
</feature>
<dbReference type="InterPro" id="IPR006091">
    <property type="entry name" value="Acyl-CoA_Oxase/DH_mid-dom"/>
</dbReference>
<evidence type="ECO:0000313" key="9">
    <source>
        <dbReference type="EMBL" id="SDX98877.1"/>
    </source>
</evidence>
<dbReference type="Proteomes" id="UP000199529">
    <property type="component" value="Unassembled WGS sequence"/>
</dbReference>
<dbReference type="InterPro" id="IPR009100">
    <property type="entry name" value="AcylCoA_DH/oxidase_NM_dom_sf"/>
</dbReference>
<keyword evidence="3 5" id="KW-0285">Flavoprotein</keyword>
<proteinExistence type="inferred from homology"/>
<evidence type="ECO:0000256" key="1">
    <source>
        <dbReference type="ARBA" id="ARBA00001974"/>
    </source>
</evidence>
<sequence length="408" mass="44530">MVDVDVIAQIDAYFCTPRHRQLRDDVRRFAQTEIAPHVPAMETDQQIQYELAHRIAAQGWLGPTISGEYGGMGEGHVAKTIIDEEVSTVSAPMGAMVQASQLGTAKIIHYGTLEQRRRWLPAIARGDVLPTIAVTEPTSGGHVLGMTTSARRDGDDYILNGRKVYVGNSHVGTLHGVVARTGAGKNLTAFLVEADRPGLTVAGLEPTLGLHGFSFGELIFDDCRVPTANRIGREGDGWKVAYSSSITYGRPNLTAVSLGIHRALLKDTVAYVKQQRRYGRRLADLSIIKDKIGKMRSHLMTSAANAYLAVSMLDRNLPCDTELINAKYQGVELLLESVRIAVDAHGAAALLRRNHIERYLRDAYHMLTPAGTPEIQLLRLAEAELGTMTGQWSEQLADRIATTPSATS</sequence>
<keyword evidence="10" id="KW-1185">Reference proteome</keyword>
<keyword evidence="4 5" id="KW-0274">FAD</keyword>
<dbReference type="EMBL" id="FNOK01000018">
    <property type="protein sequence ID" value="SDX98877.1"/>
    <property type="molecule type" value="Genomic_DNA"/>
</dbReference>
<dbReference type="Gene3D" id="2.40.110.10">
    <property type="entry name" value="Butyryl-CoA Dehydrogenase, subunit A, domain 2"/>
    <property type="match status" value="1"/>
</dbReference>
<evidence type="ECO:0000256" key="3">
    <source>
        <dbReference type="ARBA" id="ARBA00022630"/>
    </source>
</evidence>
<evidence type="ECO:0000313" key="10">
    <source>
        <dbReference type="Proteomes" id="UP000199529"/>
    </source>
</evidence>
<comment type="cofactor">
    <cofactor evidence="1 5">
        <name>FAD</name>
        <dbReference type="ChEBI" id="CHEBI:57692"/>
    </cofactor>
</comment>
<dbReference type="Gene3D" id="1.10.540.10">
    <property type="entry name" value="Acyl-CoA dehydrogenase/oxidase, N-terminal domain"/>
    <property type="match status" value="1"/>
</dbReference>
<evidence type="ECO:0000256" key="5">
    <source>
        <dbReference type="RuleBase" id="RU362125"/>
    </source>
</evidence>
<dbReference type="SUPFAM" id="SSF56645">
    <property type="entry name" value="Acyl-CoA dehydrogenase NM domain-like"/>
    <property type="match status" value="1"/>
</dbReference>
<evidence type="ECO:0000259" key="6">
    <source>
        <dbReference type="Pfam" id="PF00441"/>
    </source>
</evidence>
<dbReference type="Pfam" id="PF02771">
    <property type="entry name" value="Acyl-CoA_dh_N"/>
    <property type="match status" value="1"/>
</dbReference>
<dbReference type="Pfam" id="PF02770">
    <property type="entry name" value="Acyl-CoA_dh_M"/>
    <property type="match status" value="1"/>
</dbReference>
<protein>
    <submittedName>
        <fullName evidence="9">Acyl-CoA dehydrogenase</fullName>
    </submittedName>
</protein>
<dbReference type="STRING" id="418495.SAMN05216215_101866"/>